<feature type="transmembrane region" description="Helical" evidence="10">
    <location>
        <begin position="107"/>
        <end position="128"/>
    </location>
</feature>
<evidence type="ECO:0000256" key="4">
    <source>
        <dbReference type="ARBA" id="ARBA00022692"/>
    </source>
</evidence>
<comment type="subcellular location">
    <subcellularLocation>
        <location evidence="2">Cell membrane</location>
        <topology evidence="2">Multi-pass membrane protein</topology>
    </subcellularLocation>
</comment>
<dbReference type="GO" id="GO:1903425">
    <property type="term" value="F:fluoride transmembrane transporter activity"/>
    <property type="evidence" value="ECO:0007669"/>
    <property type="project" value="TreeGrafter"/>
</dbReference>
<evidence type="ECO:0000256" key="1">
    <source>
        <dbReference type="ARBA" id="ARBA00002598"/>
    </source>
</evidence>
<feature type="transmembrane region" description="Helical" evidence="10">
    <location>
        <begin position="409"/>
        <end position="430"/>
    </location>
</feature>
<evidence type="ECO:0000313" key="12">
    <source>
        <dbReference type="Proteomes" id="UP000612746"/>
    </source>
</evidence>
<keyword evidence="12" id="KW-1185">Reference proteome</keyword>
<evidence type="ECO:0000256" key="5">
    <source>
        <dbReference type="ARBA" id="ARBA00022989"/>
    </source>
</evidence>
<evidence type="ECO:0000256" key="8">
    <source>
        <dbReference type="ARBA" id="ARBA00035585"/>
    </source>
</evidence>
<dbReference type="OrthoDB" id="409792at2759"/>
<gene>
    <name evidence="11" type="ORF">INT44_004481</name>
</gene>
<feature type="non-terminal residue" evidence="11">
    <location>
        <position position="1"/>
    </location>
</feature>
<proteinExistence type="inferred from homology"/>
<keyword evidence="4 10" id="KW-0812">Transmembrane</keyword>
<comment type="function">
    <text evidence="1">Fluoride channel required for the rapid expulsion of cytoplasmic fluoride.</text>
</comment>
<evidence type="ECO:0000256" key="7">
    <source>
        <dbReference type="ARBA" id="ARBA00035120"/>
    </source>
</evidence>
<dbReference type="Pfam" id="PF02537">
    <property type="entry name" value="CRCB"/>
    <property type="match status" value="2"/>
</dbReference>
<sequence>SVVVNHNSGRLFAIAMTDPPASAMQPEIPSSTNTVVYEAPNQQDKPVQLAAGPSDSQYDSTGDPNAYQEAEIPDTEREVSIRSGDQVGSKLDAADTTLQVNENKLPIVAALIPLSILGALIRIGLNLLETYNGAPVFGLAYAQFIGCVIMGVVVKKKDFLIKTYLPLQIALSTGLCGSITTFSSWQLGTFEAFANYAGADHARGYNPSQIQVLAGLSQVLITLAVSVCGLSLGYHIAYALDHALTRQSAIKLDTRHYIITPVGYKFSGNVLDILCELAGLASWVAVIVIAATVTSKQHITLACVFAPLGTLVRWWLSRYNARMAGFPLGTFIANILATLVLAIVTLLMSGPVSSSAGCNVLQGISDGFCGRSYFMNGVPALAKAKGCLSTISTFTVEMTTLKLRAAYKYTMASLILGQIIMFVVLGSFIWTSSVWSPGVQTSCKF</sequence>
<feature type="transmembrane region" description="Helical" evidence="10">
    <location>
        <begin position="134"/>
        <end position="154"/>
    </location>
</feature>
<comment type="catalytic activity">
    <reaction evidence="8">
        <text>fluoride(in) = fluoride(out)</text>
        <dbReference type="Rhea" id="RHEA:76159"/>
        <dbReference type="ChEBI" id="CHEBI:17051"/>
    </reaction>
    <physiologicalReaction direction="left-to-right" evidence="8">
        <dbReference type="Rhea" id="RHEA:76160"/>
    </physiologicalReaction>
</comment>
<feature type="transmembrane region" description="Helical" evidence="10">
    <location>
        <begin position="299"/>
        <end position="316"/>
    </location>
</feature>
<dbReference type="PANTHER" id="PTHR28259:SF1">
    <property type="entry name" value="FLUORIDE EXPORT PROTEIN 1-RELATED"/>
    <property type="match status" value="1"/>
</dbReference>
<keyword evidence="6 10" id="KW-0472">Membrane</keyword>
<evidence type="ECO:0000256" key="6">
    <source>
        <dbReference type="ARBA" id="ARBA00023136"/>
    </source>
</evidence>
<protein>
    <submittedName>
        <fullName evidence="11">Uncharacterized protein</fullName>
    </submittedName>
</protein>
<comment type="similarity">
    <text evidence="7">Belongs to the fluoride channel Fluc/FEX (TC 1.A.43) family.</text>
</comment>
<dbReference type="InterPro" id="IPR003691">
    <property type="entry name" value="FluC"/>
</dbReference>
<dbReference type="GO" id="GO:0005886">
    <property type="term" value="C:plasma membrane"/>
    <property type="evidence" value="ECO:0007669"/>
    <property type="project" value="UniProtKB-SubCell"/>
</dbReference>
<organism evidence="11 12">
    <name type="scientific">Umbelopsis vinacea</name>
    <dbReference type="NCBI Taxonomy" id="44442"/>
    <lineage>
        <taxon>Eukaryota</taxon>
        <taxon>Fungi</taxon>
        <taxon>Fungi incertae sedis</taxon>
        <taxon>Mucoromycota</taxon>
        <taxon>Mucoromycotina</taxon>
        <taxon>Umbelopsidomycetes</taxon>
        <taxon>Umbelopsidales</taxon>
        <taxon>Umbelopsidaceae</taxon>
        <taxon>Umbelopsis</taxon>
    </lineage>
</organism>
<dbReference type="PANTHER" id="PTHR28259">
    <property type="entry name" value="FLUORIDE EXPORT PROTEIN 1-RELATED"/>
    <property type="match status" value="1"/>
</dbReference>
<feature type="compositionally biased region" description="Polar residues" evidence="9">
    <location>
        <begin position="54"/>
        <end position="63"/>
    </location>
</feature>
<accession>A0A8H7USK1</accession>
<dbReference type="EMBL" id="JAEPRA010000001">
    <property type="protein sequence ID" value="KAG2189339.1"/>
    <property type="molecule type" value="Genomic_DNA"/>
</dbReference>
<dbReference type="Proteomes" id="UP000612746">
    <property type="component" value="Unassembled WGS sequence"/>
</dbReference>
<feature type="transmembrane region" description="Helical" evidence="10">
    <location>
        <begin position="212"/>
        <end position="237"/>
    </location>
</feature>
<name>A0A8H7USK1_9FUNG</name>
<feature type="region of interest" description="Disordered" evidence="9">
    <location>
        <begin position="39"/>
        <end position="86"/>
    </location>
</feature>
<evidence type="ECO:0000256" key="2">
    <source>
        <dbReference type="ARBA" id="ARBA00004651"/>
    </source>
</evidence>
<reference evidence="11" key="1">
    <citation type="submission" date="2020-12" db="EMBL/GenBank/DDBJ databases">
        <title>Metabolic potential, ecology and presence of endohyphal bacteria is reflected in genomic diversity of Mucoromycotina.</title>
        <authorList>
            <person name="Muszewska A."/>
            <person name="Okrasinska A."/>
            <person name="Steczkiewicz K."/>
            <person name="Drgas O."/>
            <person name="Orlowska M."/>
            <person name="Perlinska-Lenart U."/>
            <person name="Aleksandrzak-Piekarczyk T."/>
            <person name="Szatraj K."/>
            <person name="Zielenkiewicz U."/>
            <person name="Pilsyk S."/>
            <person name="Malc E."/>
            <person name="Mieczkowski P."/>
            <person name="Kruszewska J.S."/>
            <person name="Biernat P."/>
            <person name="Pawlowska J."/>
        </authorList>
    </citation>
    <scope>NUCLEOTIDE SEQUENCE</scope>
    <source>
        <strain evidence="11">WA0000051536</strain>
    </source>
</reference>
<comment type="caution">
    <text evidence="11">The sequence shown here is derived from an EMBL/GenBank/DDBJ whole genome shotgun (WGS) entry which is preliminary data.</text>
</comment>
<dbReference type="AlphaFoldDB" id="A0A8H7USK1"/>
<keyword evidence="5 10" id="KW-1133">Transmembrane helix</keyword>
<feature type="transmembrane region" description="Helical" evidence="10">
    <location>
        <begin position="328"/>
        <end position="347"/>
    </location>
</feature>
<feature type="transmembrane region" description="Helical" evidence="10">
    <location>
        <begin position="270"/>
        <end position="292"/>
    </location>
</feature>
<evidence type="ECO:0000256" key="9">
    <source>
        <dbReference type="SAM" id="MobiDB-lite"/>
    </source>
</evidence>
<evidence type="ECO:0000313" key="11">
    <source>
        <dbReference type="EMBL" id="KAG2189339.1"/>
    </source>
</evidence>
<keyword evidence="3" id="KW-1003">Cell membrane</keyword>
<evidence type="ECO:0000256" key="3">
    <source>
        <dbReference type="ARBA" id="ARBA00022475"/>
    </source>
</evidence>
<evidence type="ECO:0000256" key="10">
    <source>
        <dbReference type="SAM" id="Phobius"/>
    </source>
</evidence>